<keyword evidence="1" id="KW-0472">Membrane</keyword>
<feature type="transmembrane region" description="Helical" evidence="1">
    <location>
        <begin position="42"/>
        <end position="75"/>
    </location>
</feature>
<evidence type="ECO:0000256" key="1">
    <source>
        <dbReference type="SAM" id="Phobius"/>
    </source>
</evidence>
<evidence type="ECO:0000313" key="2">
    <source>
        <dbReference type="EMBL" id="GBN87588.1"/>
    </source>
</evidence>
<proteinExistence type="predicted"/>
<organism evidence="2 3">
    <name type="scientific">Araneus ventricosus</name>
    <name type="common">Orbweaver spider</name>
    <name type="synonym">Epeira ventricosa</name>
    <dbReference type="NCBI Taxonomy" id="182803"/>
    <lineage>
        <taxon>Eukaryota</taxon>
        <taxon>Metazoa</taxon>
        <taxon>Ecdysozoa</taxon>
        <taxon>Arthropoda</taxon>
        <taxon>Chelicerata</taxon>
        <taxon>Arachnida</taxon>
        <taxon>Araneae</taxon>
        <taxon>Araneomorphae</taxon>
        <taxon>Entelegynae</taxon>
        <taxon>Araneoidea</taxon>
        <taxon>Araneidae</taxon>
        <taxon>Araneus</taxon>
    </lineage>
</organism>
<reference evidence="2 3" key="1">
    <citation type="journal article" date="2019" name="Sci. Rep.">
        <title>Orb-weaving spider Araneus ventricosus genome elucidates the spidroin gene catalogue.</title>
        <authorList>
            <person name="Kono N."/>
            <person name="Nakamura H."/>
            <person name="Ohtoshi R."/>
            <person name="Moran D.A.P."/>
            <person name="Shinohara A."/>
            <person name="Yoshida Y."/>
            <person name="Fujiwara M."/>
            <person name="Mori M."/>
            <person name="Tomita M."/>
            <person name="Arakawa K."/>
        </authorList>
    </citation>
    <scope>NUCLEOTIDE SEQUENCE [LARGE SCALE GENOMIC DNA]</scope>
</reference>
<evidence type="ECO:0008006" key="4">
    <source>
        <dbReference type="Google" id="ProtNLM"/>
    </source>
</evidence>
<dbReference type="OrthoDB" id="6429034at2759"/>
<accession>A0A4Y2SH61</accession>
<gene>
    <name evidence="2" type="ORF">AVEN_57252_1</name>
</gene>
<protein>
    <recommendedName>
        <fullName evidence="4">Major facilitator superfamily (MFS) profile domain-containing protein</fullName>
    </recommendedName>
</protein>
<dbReference type="AlphaFoldDB" id="A0A4Y2SH61"/>
<keyword evidence="3" id="KW-1185">Reference proteome</keyword>
<comment type="caution">
    <text evidence="2">The sequence shown here is derived from an EMBL/GenBank/DDBJ whole genome shotgun (WGS) entry which is preliminary data.</text>
</comment>
<evidence type="ECO:0000313" key="3">
    <source>
        <dbReference type="Proteomes" id="UP000499080"/>
    </source>
</evidence>
<dbReference type="EMBL" id="BGPR01021867">
    <property type="protein sequence ID" value="GBN87588.1"/>
    <property type="molecule type" value="Genomic_DNA"/>
</dbReference>
<sequence length="109" mass="11978">MQLCLLCKTKTKYTFSSFCIVSRMAGVDGKKERKVEGPDGGYAWIVAIAACVINFIMAGLGRISGILFVAFIELFGVDRRSASMPFSVRSSARNLLGEFSRQSNSNRNL</sequence>
<keyword evidence="1" id="KW-0812">Transmembrane</keyword>
<keyword evidence="1" id="KW-1133">Transmembrane helix</keyword>
<dbReference type="Proteomes" id="UP000499080">
    <property type="component" value="Unassembled WGS sequence"/>
</dbReference>
<name>A0A4Y2SH61_ARAVE</name>